<dbReference type="SUPFAM" id="SSF54427">
    <property type="entry name" value="NTF2-like"/>
    <property type="match status" value="1"/>
</dbReference>
<reference evidence="1 2" key="1">
    <citation type="submission" date="2016-11" db="EMBL/GenBank/DDBJ databases">
        <authorList>
            <person name="Jaros S."/>
            <person name="Januszkiewicz K."/>
            <person name="Wedrychowicz H."/>
        </authorList>
    </citation>
    <scope>NUCLEOTIDE SEQUENCE [LARGE SCALE GENOMIC DNA]</scope>
    <source>
        <strain evidence="1 2">CGMCC 4.5723</strain>
    </source>
</reference>
<sequence length="146" mass="16183">MDTIEAELDDYLTRYAATLTAYDSRAAADLWGSPGMILTDRQGAGVLESREAMAAGLERSYPLYRRLGLASVGFERLGHERLSDAVFLVRVRWLFHDGDGRQMTDGFAAYVLRRGEEGFRAFVCVPADDAEKLQALAKEKGVDLFG</sequence>
<proteinExistence type="predicted"/>
<dbReference type="EMBL" id="FQZK01000008">
    <property type="protein sequence ID" value="SHJ66286.1"/>
    <property type="molecule type" value="Genomic_DNA"/>
</dbReference>
<organism evidence="1 2">
    <name type="scientific">Nocardiopsis flavescens</name>
    <dbReference type="NCBI Taxonomy" id="758803"/>
    <lineage>
        <taxon>Bacteria</taxon>
        <taxon>Bacillati</taxon>
        <taxon>Actinomycetota</taxon>
        <taxon>Actinomycetes</taxon>
        <taxon>Streptosporangiales</taxon>
        <taxon>Nocardiopsidaceae</taxon>
        <taxon>Nocardiopsis</taxon>
    </lineage>
</organism>
<name>A0A1M6L520_9ACTN</name>
<dbReference type="RefSeq" id="WP_073379958.1">
    <property type="nucleotide sequence ID" value="NZ_FQZK01000008.1"/>
</dbReference>
<accession>A0A1M6L520</accession>
<evidence type="ECO:0008006" key="3">
    <source>
        <dbReference type="Google" id="ProtNLM"/>
    </source>
</evidence>
<dbReference type="Proteomes" id="UP000184452">
    <property type="component" value="Unassembled WGS sequence"/>
</dbReference>
<protein>
    <recommendedName>
        <fullName evidence="3">SnoaL-like domain-containing protein</fullName>
    </recommendedName>
</protein>
<dbReference type="STRING" id="758803.SAMN05421803_10878"/>
<gene>
    <name evidence="1" type="ORF">SAMN05421803_10878</name>
</gene>
<dbReference type="OrthoDB" id="5071858at2"/>
<dbReference type="InterPro" id="IPR032710">
    <property type="entry name" value="NTF2-like_dom_sf"/>
</dbReference>
<dbReference type="AlphaFoldDB" id="A0A1M6L520"/>
<keyword evidence="2" id="KW-1185">Reference proteome</keyword>
<evidence type="ECO:0000313" key="2">
    <source>
        <dbReference type="Proteomes" id="UP000184452"/>
    </source>
</evidence>
<evidence type="ECO:0000313" key="1">
    <source>
        <dbReference type="EMBL" id="SHJ66286.1"/>
    </source>
</evidence>